<proteinExistence type="predicted"/>
<accession>A0A5P3MTT7</accession>
<reference evidence="2 3" key="1">
    <citation type="submission" date="2018-08" db="EMBL/GenBank/DDBJ databases">
        <title>Neisseria animalis ATCC 49930 complete genome.</title>
        <authorList>
            <person name="Veseli I.A."/>
            <person name="Mascarenhas dos Santos A.C."/>
            <person name="Buttler R."/>
            <person name="Pombert J.-F."/>
        </authorList>
    </citation>
    <scope>NUCLEOTIDE SEQUENCE [LARGE SCALE GENOMIC DNA]</scope>
    <source>
        <strain evidence="2 3">ATCC 49930</strain>
    </source>
</reference>
<dbReference type="OrthoDB" id="9801454at2"/>
<evidence type="ECO:0000313" key="2">
    <source>
        <dbReference type="EMBL" id="QEY24984.1"/>
    </source>
</evidence>
<organism evidence="2 3">
    <name type="scientific">Neisseria animalis</name>
    <dbReference type="NCBI Taxonomy" id="492"/>
    <lineage>
        <taxon>Bacteria</taxon>
        <taxon>Pseudomonadati</taxon>
        <taxon>Pseudomonadota</taxon>
        <taxon>Betaproteobacteria</taxon>
        <taxon>Neisseriales</taxon>
        <taxon>Neisseriaceae</taxon>
        <taxon>Neisseria</taxon>
    </lineage>
</organism>
<evidence type="ECO:0000259" key="1">
    <source>
        <dbReference type="Pfam" id="PF02464"/>
    </source>
</evidence>
<dbReference type="EMBL" id="CP031699">
    <property type="protein sequence ID" value="QEY24984.1"/>
    <property type="molecule type" value="Genomic_DNA"/>
</dbReference>
<feature type="domain" description="CinA C-terminal" evidence="1">
    <location>
        <begin position="4"/>
        <end position="153"/>
    </location>
</feature>
<dbReference type="NCBIfam" id="TIGR00199">
    <property type="entry name" value="PncC_domain"/>
    <property type="match status" value="1"/>
</dbReference>
<dbReference type="InterPro" id="IPR036653">
    <property type="entry name" value="CinA-like_C"/>
</dbReference>
<dbReference type="Gene3D" id="3.90.950.20">
    <property type="entry name" value="CinA-like"/>
    <property type="match status" value="1"/>
</dbReference>
<gene>
    <name evidence="2" type="ORF">D0T90_05370</name>
</gene>
<keyword evidence="3" id="KW-1185">Reference proteome</keyword>
<dbReference type="Proteomes" id="UP000325536">
    <property type="component" value="Chromosome"/>
</dbReference>
<dbReference type="AlphaFoldDB" id="A0A5P3MTT7"/>
<dbReference type="RefSeq" id="WP_123795302.1">
    <property type="nucleotide sequence ID" value="NZ_CP031699.1"/>
</dbReference>
<dbReference type="InterPro" id="IPR008136">
    <property type="entry name" value="CinA_C"/>
</dbReference>
<name>A0A5P3MTT7_NEIAN</name>
<dbReference type="KEGG" id="naq:D0T90_05370"/>
<dbReference type="SUPFAM" id="SSF142433">
    <property type="entry name" value="CinA-like"/>
    <property type="match status" value="1"/>
</dbReference>
<sequence length="165" mass="17725">MEGLLSTIASHLSQYHQTVTCAESCAGGLLSGAFTSVTGSSQWFYQSWVTYSNQAKQQLLGVHHETLLNYGAVSAETVREMAQGARLLADADYALSISGIAGPGGGSKEKPVGTVWFGLATANQVITCVQHFDGNRENIRQQAVAFALGLLVDNLFVYPEKKQRL</sequence>
<evidence type="ECO:0000313" key="3">
    <source>
        <dbReference type="Proteomes" id="UP000325536"/>
    </source>
</evidence>
<dbReference type="Pfam" id="PF02464">
    <property type="entry name" value="CinA"/>
    <property type="match status" value="1"/>
</dbReference>
<protein>
    <submittedName>
        <fullName evidence="2">CinA family protein</fullName>
    </submittedName>
</protein>